<sequence length="246" mass="26800">MKRQPSMALAVVPVFQPVIDLLNGEALYFEALARSTSKRSHGELLSFAETYGFIELVDLAMLDQATEFLARSPGIRIGVNASVSTIERNCGPLVAAVFMHLQEADRLVVEITESIAVTNPRVVHSFIAGVRAAGAKVAFDDFGDGCFSFEDIVRFNPDIVKLAGVMLGRRSEYSRDISRVLALAEGQGFIVVAENIDTEEKRQACIDMGIRYGQGFLLGELASTPIRTTAPASLDTRRDTRVSVKS</sequence>
<dbReference type="PROSITE" id="PS50883">
    <property type="entry name" value="EAL"/>
    <property type="match status" value="1"/>
</dbReference>
<evidence type="ECO:0000259" key="1">
    <source>
        <dbReference type="PROSITE" id="PS50883"/>
    </source>
</evidence>
<dbReference type="GO" id="GO:0071111">
    <property type="term" value="F:cyclic-guanylate-specific phosphodiesterase activity"/>
    <property type="evidence" value="ECO:0007669"/>
    <property type="project" value="InterPro"/>
</dbReference>
<protein>
    <recommendedName>
        <fullName evidence="1">EAL domain-containing protein</fullName>
    </recommendedName>
</protein>
<proteinExistence type="predicted"/>
<dbReference type="AlphaFoldDB" id="A0A098PTP1"/>
<evidence type="ECO:0000313" key="3">
    <source>
        <dbReference type="Proteomes" id="UP000028012"/>
    </source>
</evidence>
<dbReference type="STRING" id="325777.GW15_0221790"/>
<dbReference type="HOGENOM" id="CLU_000445_70_50_6"/>
<feature type="domain" description="EAL" evidence="1">
    <location>
        <begin position="1"/>
        <end position="235"/>
    </location>
</feature>
<dbReference type="PANTHER" id="PTHR33121">
    <property type="entry name" value="CYCLIC DI-GMP PHOSPHODIESTERASE PDEF"/>
    <property type="match status" value="1"/>
</dbReference>
<dbReference type="SMART" id="SM00052">
    <property type="entry name" value="EAL"/>
    <property type="match status" value="1"/>
</dbReference>
<dbReference type="InterPro" id="IPR035919">
    <property type="entry name" value="EAL_sf"/>
</dbReference>
<dbReference type="Proteomes" id="UP000028012">
    <property type="component" value="Unassembled WGS sequence"/>
</dbReference>
<dbReference type="InterPro" id="IPR001633">
    <property type="entry name" value="EAL_dom"/>
</dbReference>
<reference evidence="2 3" key="1">
    <citation type="submission" date="2014-09" db="EMBL/GenBank/DDBJ databases">
        <title>A draft genome sequence for Xanthomonas axonopodis pv. vasculorum NCPPB 900.</title>
        <authorList>
            <person name="Harrison J."/>
            <person name="Studholme D.J."/>
        </authorList>
    </citation>
    <scope>NUCLEOTIDE SEQUENCE [LARGE SCALE GENOMIC DNA]</scope>
    <source>
        <strain evidence="2 3">NCPPB 900</strain>
    </source>
</reference>
<gene>
    <name evidence="2" type="ORF">GW15_0221790</name>
</gene>
<dbReference type="Pfam" id="PF00563">
    <property type="entry name" value="EAL"/>
    <property type="match status" value="1"/>
</dbReference>
<dbReference type="InterPro" id="IPR050706">
    <property type="entry name" value="Cyclic-di-GMP_PDE-like"/>
</dbReference>
<dbReference type="Gene3D" id="3.20.20.450">
    <property type="entry name" value="EAL domain"/>
    <property type="match status" value="1"/>
</dbReference>
<dbReference type="PANTHER" id="PTHR33121:SF70">
    <property type="entry name" value="SIGNALING PROTEIN YKOW"/>
    <property type="match status" value="1"/>
</dbReference>
<dbReference type="eggNOG" id="COG2200">
    <property type="taxonomic scope" value="Bacteria"/>
</dbReference>
<evidence type="ECO:0000313" key="2">
    <source>
        <dbReference type="EMBL" id="KGE50390.1"/>
    </source>
</evidence>
<dbReference type="EMBL" id="JPHD02000143">
    <property type="protein sequence ID" value="KGE50390.1"/>
    <property type="molecule type" value="Genomic_DNA"/>
</dbReference>
<dbReference type="SUPFAM" id="SSF141868">
    <property type="entry name" value="EAL domain-like"/>
    <property type="match status" value="1"/>
</dbReference>
<organism evidence="2 3">
    <name type="scientific">Xanthomonas axonopodis pv. vasculorum</name>
    <dbReference type="NCBI Taxonomy" id="325777"/>
    <lineage>
        <taxon>Bacteria</taxon>
        <taxon>Pseudomonadati</taxon>
        <taxon>Pseudomonadota</taxon>
        <taxon>Gammaproteobacteria</taxon>
        <taxon>Lysobacterales</taxon>
        <taxon>Lysobacteraceae</taxon>
        <taxon>Xanthomonas</taxon>
    </lineage>
</organism>
<comment type="caution">
    <text evidence="2">The sequence shown here is derived from an EMBL/GenBank/DDBJ whole genome shotgun (WGS) entry which is preliminary data.</text>
</comment>
<accession>A0A098PTP1</accession>
<dbReference type="RefSeq" id="WP_011345746.1">
    <property type="nucleotide sequence ID" value="NZ_KN173626.1"/>
</dbReference>
<dbReference type="CDD" id="cd01948">
    <property type="entry name" value="EAL"/>
    <property type="match status" value="1"/>
</dbReference>
<name>A0A098PTP1_9XANT</name>